<dbReference type="GO" id="GO:0005576">
    <property type="term" value="C:extracellular region"/>
    <property type="evidence" value="ECO:0007669"/>
    <property type="project" value="TreeGrafter"/>
</dbReference>
<accession>A0A4Z0HW47</accession>
<dbReference type="Pfam" id="PF11887">
    <property type="entry name" value="Mce4_CUP1"/>
    <property type="match status" value="1"/>
</dbReference>
<dbReference type="InterPro" id="IPR005693">
    <property type="entry name" value="Mce"/>
</dbReference>
<protein>
    <submittedName>
        <fullName evidence="3">MCE family protein</fullName>
    </submittedName>
</protein>
<dbReference type="Pfam" id="PF02470">
    <property type="entry name" value="MlaD"/>
    <property type="match status" value="1"/>
</dbReference>
<name>A0A4Z0HW47_MYCPR</name>
<evidence type="ECO:0000259" key="1">
    <source>
        <dbReference type="Pfam" id="PF02470"/>
    </source>
</evidence>
<dbReference type="Proteomes" id="UP000297792">
    <property type="component" value="Unassembled WGS sequence"/>
</dbReference>
<dbReference type="RefSeq" id="WP_135359811.1">
    <property type="nucleotide sequence ID" value="NZ_RWJZ01000003.1"/>
</dbReference>
<sequence>MLKYRSRKLIRVGVLGVVLAMLLVAVGLQPERLTAWATSVRYTAEFGDAGGLEPGCDVMVSGTKVGTVSTVELRDGKAVAEFTVKSTVRLKSQTTAHIKTGTLLGKRILVLQIAGDGRMRAMSTIPLSRTSSPYSLTDAVGELTTNIEGTDTDRLNQSLDTLSATLDRIAPQLGPTFDGLSRMSKTLNERDDSLRQLLSYTSDVTKVLADRSDQVNTLILNANSLLGVLVERRQAIVELLANTNVVATQLSGLVADNEHELAPALDRLNSVSAMLEKNRDNIGKAIPGLAKQAQTTGESVSSGPFYNAFISNLPQGQFLKPLIDAAFNIQPRATFPFPTCGDDGDCYNREETPPVNLPAAPR</sequence>
<dbReference type="InterPro" id="IPR052336">
    <property type="entry name" value="MlaD_Phospholipid_Transporter"/>
</dbReference>
<reference evidence="3 4" key="1">
    <citation type="submission" date="2018-12" db="EMBL/GenBank/DDBJ databases">
        <title>Draft genome sequences of Mycolicibacterium peregrinum isolated from a pig with lymphadenitis and from soil on the same Japanese pig farm.</title>
        <authorList>
            <person name="Komatsu T."/>
            <person name="Ohya K."/>
            <person name="Sawai K."/>
            <person name="Odoi J.O."/>
            <person name="Otsu K."/>
            <person name="Ota A."/>
            <person name="Ito T."/>
            <person name="Kawai M."/>
            <person name="Maruyama F."/>
        </authorList>
    </citation>
    <scope>NUCLEOTIDE SEQUENCE [LARGE SCALE GENOMIC DNA]</scope>
    <source>
        <strain evidence="3 4">138</strain>
    </source>
</reference>
<comment type="caution">
    <text evidence="3">The sequence shown here is derived from an EMBL/GenBank/DDBJ whole genome shotgun (WGS) entry which is preliminary data.</text>
</comment>
<dbReference type="PANTHER" id="PTHR33371">
    <property type="entry name" value="INTERMEMBRANE PHOSPHOLIPID TRANSPORT SYSTEM BINDING PROTEIN MLAD-RELATED"/>
    <property type="match status" value="1"/>
</dbReference>
<dbReference type="AlphaFoldDB" id="A0A4Z0HW47"/>
<dbReference type="PANTHER" id="PTHR33371:SF18">
    <property type="entry name" value="MCE-FAMILY PROTEIN MCE3C"/>
    <property type="match status" value="1"/>
</dbReference>
<dbReference type="NCBIfam" id="TIGR00996">
    <property type="entry name" value="Mtu_fam_mce"/>
    <property type="match status" value="1"/>
</dbReference>
<evidence type="ECO:0000259" key="2">
    <source>
        <dbReference type="Pfam" id="PF11887"/>
    </source>
</evidence>
<dbReference type="InterPro" id="IPR003399">
    <property type="entry name" value="Mce/MlaD"/>
</dbReference>
<feature type="domain" description="Mammalian cell entry C-terminal" evidence="2">
    <location>
        <begin position="118"/>
        <end position="297"/>
    </location>
</feature>
<evidence type="ECO:0000313" key="3">
    <source>
        <dbReference type="EMBL" id="TGB44126.1"/>
    </source>
</evidence>
<organism evidence="3 4">
    <name type="scientific">Mycolicibacterium peregrinum</name>
    <name type="common">Mycobacterium peregrinum</name>
    <dbReference type="NCBI Taxonomy" id="43304"/>
    <lineage>
        <taxon>Bacteria</taxon>
        <taxon>Bacillati</taxon>
        <taxon>Actinomycetota</taxon>
        <taxon>Actinomycetes</taxon>
        <taxon>Mycobacteriales</taxon>
        <taxon>Mycobacteriaceae</taxon>
        <taxon>Mycolicibacterium</taxon>
    </lineage>
</organism>
<dbReference type="PRINTS" id="PR01782">
    <property type="entry name" value="MCEVIRFACTOR"/>
</dbReference>
<evidence type="ECO:0000313" key="4">
    <source>
        <dbReference type="Proteomes" id="UP000297792"/>
    </source>
</evidence>
<gene>
    <name evidence="3" type="ORF">EJD98_09650</name>
</gene>
<dbReference type="InterPro" id="IPR024516">
    <property type="entry name" value="Mce_C"/>
</dbReference>
<feature type="domain" description="Mce/MlaD" evidence="1">
    <location>
        <begin position="39"/>
        <end position="111"/>
    </location>
</feature>
<keyword evidence="4" id="KW-1185">Reference proteome</keyword>
<proteinExistence type="predicted"/>
<dbReference type="EMBL" id="RWKA01000004">
    <property type="protein sequence ID" value="TGB44126.1"/>
    <property type="molecule type" value="Genomic_DNA"/>
</dbReference>